<reference evidence="2 3" key="1">
    <citation type="journal article" date="2016" name="Int. J. Syst. Evol. Microbiol.">
        <title>Pontibacter aydingkolensis sp. nov., isolated from soil of a salt lake.</title>
        <authorList>
            <person name="Osman G."/>
            <person name="Zhang T."/>
            <person name="Lou K."/>
            <person name="Gao Y."/>
            <person name="Chang W."/>
            <person name="Lin Q."/>
            <person name="Yang H.M."/>
            <person name="Huo X.D."/>
            <person name="Wang N."/>
        </authorList>
    </citation>
    <scope>NUCLEOTIDE SEQUENCE [LARGE SCALE GENOMIC DNA]</scope>
    <source>
        <strain evidence="2 3">KACC 19255</strain>
    </source>
</reference>
<keyword evidence="3" id="KW-1185">Reference proteome</keyword>
<dbReference type="EMBL" id="JAHYXK010000001">
    <property type="protein sequence ID" value="MBW7465785.1"/>
    <property type="molecule type" value="Genomic_DNA"/>
</dbReference>
<dbReference type="PROSITE" id="PS51257">
    <property type="entry name" value="PROKAR_LIPOPROTEIN"/>
    <property type="match status" value="1"/>
</dbReference>
<dbReference type="RefSeq" id="WP_219875663.1">
    <property type="nucleotide sequence ID" value="NZ_JAHYXK010000001.1"/>
</dbReference>
<comment type="caution">
    <text evidence="2">The sequence shown here is derived from an EMBL/GenBank/DDBJ whole genome shotgun (WGS) entry which is preliminary data.</text>
</comment>
<protein>
    <recommendedName>
        <fullName evidence="4">Lipoprotein</fullName>
    </recommendedName>
</protein>
<name>A0ABS7CPM3_9BACT</name>
<feature type="signal peptide" evidence="1">
    <location>
        <begin position="1"/>
        <end position="18"/>
    </location>
</feature>
<dbReference type="Proteomes" id="UP000813018">
    <property type="component" value="Unassembled WGS sequence"/>
</dbReference>
<keyword evidence="1" id="KW-0732">Signal</keyword>
<evidence type="ECO:0008006" key="4">
    <source>
        <dbReference type="Google" id="ProtNLM"/>
    </source>
</evidence>
<feature type="chain" id="PRO_5045286520" description="Lipoprotein" evidence="1">
    <location>
        <begin position="19"/>
        <end position="122"/>
    </location>
</feature>
<evidence type="ECO:0000313" key="3">
    <source>
        <dbReference type="Proteomes" id="UP000813018"/>
    </source>
</evidence>
<accession>A0ABS7CPM3</accession>
<proteinExistence type="predicted"/>
<evidence type="ECO:0000256" key="1">
    <source>
        <dbReference type="SAM" id="SignalP"/>
    </source>
</evidence>
<gene>
    <name evidence="2" type="ORF">K0O23_01805</name>
</gene>
<evidence type="ECO:0000313" key="2">
    <source>
        <dbReference type="EMBL" id="MBW7465785.1"/>
    </source>
</evidence>
<organism evidence="2 3">
    <name type="scientific">Pontibacter aydingkolensis</name>
    <dbReference type="NCBI Taxonomy" id="1911536"/>
    <lineage>
        <taxon>Bacteria</taxon>
        <taxon>Pseudomonadati</taxon>
        <taxon>Bacteroidota</taxon>
        <taxon>Cytophagia</taxon>
        <taxon>Cytophagales</taxon>
        <taxon>Hymenobacteraceae</taxon>
        <taxon>Pontibacter</taxon>
    </lineage>
</organism>
<sequence length="122" mass="13011">MKNLLLVFNCLLLGVVFAGCSTEDEVTPCLNARVVDVADPCSDGVVLELTKADASQSAGFCGTPNLYKYVTVNNLPDNLKQVGATFTCQIEKAEGNICPAVYTVYEAATITNICSSDQILPR</sequence>